<name>A0A9Q3GYX8_9BASI</name>
<reference evidence="2" key="1">
    <citation type="submission" date="2021-03" db="EMBL/GenBank/DDBJ databases">
        <title>Draft genome sequence of rust myrtle Austropuccinia psidii MF-1, a brazilian biotype.</title>
        <authorList>
            <person name="Quecine M.C."/>
            <person name="Pachon D.M.R."/>
            <person name="Bonatelli M.L."/>
            <person name="Correr F.H."/>
            <person name="Franceschini L.M."/>
            <person name="Leite T.F."/>
            <person name="Margarido G.R.A."/>
            <person name="Almeida C.A."/>
            <person name="Ferrarezi J.A."/>
            <person name="Labate C.A."/>
        </authorList>
    </citation>
    <scope>NUCLEOTIDE SEQUENCE</scope>
    <source>
        <strain evidence="2">MF-1</strain>
    </source>
</reference>
<organism evidence="2 3">
    <name type="scientific">Austropuccinia psidii MF-1</name>
    <dbReference type="NCBI Taxonomy" id="1389203"/>
    <lineage>
        <taxon>Eukaryota</taxon>
        <taxon>Fungi</taxon>
        <taxon>Dikarya</taxon>
        <taxon>Basidiomycota</taxon>
        <taxon>Pucciniomycotina</taxon>
        <taxon>Pucciniomycetes</taxon>
        <taxon>Pucciniales</taxon>
        <taxon>Sphaerophragmiaceae</taxon>
        <taxon>Austropuccinia</taxon>
    </lineage>
</organism>
<comment type="caution">
    <text evidence="2">The sequence shown here is derived from an EMBL/GenBank/DDBJ whole genome shotgun (WGS) entry which is preliminary data.</text>
</comment>
<sequence length="404" mass="46328">MGKITIIHPVVTSKGKLPKAVDRKFEQGNIKETLASKGTSQRTEKACPEREDLDEDTWDTVVDGKTLREIIPTLQFTFQLNRSLIPEEWKDMDHVLQLRQLLKDLFQWRMDNERFNPASHSKECGASFQNIYLKEIDFKELCKSPMVGTPPGNSFRLTRSRPNQLSSSFTPFRNQHISGQESTFFTIPGSFQEQIRIQGQKQDIIQPKAEEGRPSDSEAVGLGEQSIQEPEIVVHSSRISSPINRNIMPTQIEHNVVTPKSNLNSDALWLQISQSSEKTQNQFAELPASHEMMKILTACMVKIVKTLQEGHSHLSKAFEETNKSLNQVFEEQHHSKIDRECLDQDINKLFNFYHNMNPQPHCPVMDNSYHQEDIKLNAFLENKAKSPSEYQDGENMSYSEKEAL</sequence>
<feature type="region of interest" description="Disordered" evidence="1">
    <location>
        <begin position="385"/>
        <end position="404"/>
    </location>
</feature>
<evidence type="ECO:0000313" key="2">
    <source>
        <dbReference type="EMBL" id="MBW0485066.1"/>
    </source>
</evidence>
<protein>
    <submittedName>
        <fullName evidence="2">Uncharacterized protein</fullName>
    </submittedName>
</protein>
<accession>A0A9Q3GYX8</accession>
<dbReference type="EMBL" id="AVOT02007992">
    <property type="protein sequence ID" value="MBW0485066.1"/>
    <property type="molecule type" value="Genomic_DNA"/>
</dbReference>
<dbReference type="AlphaFoldDB" id="A0A9Q3GYX8"/>
<dbReference type="Proteomes" id="UP000765509">
    <property type="component" value="Unassembled WGS sequence"/>
</dbReference>
<proteinExistence type="predicted"/>
<evidence type="ECO:0000256" key="1">
    <source>
        <dbReference type="SAM" id="MobiDB-lite"/>
    </source>
</evidence>
<gene>
    <name evidence="2" type="ORF">O181_024781</name>
</gene>
<evidence type="ECO:0000313" key="3">
    <source>
        <dbReference type="Proteomes" id="UP000765509"/>
    </source>
</evidence>
<keyword evidence="3" id="KW-1185">Reference proteome</keyword>